<dbReference type="InterPro" id="IPR029903">
    <property type="entry name" value="RmlD-like-bd"/>
</dbReference>
<comment type="pathway">
    <text evidence="2">Carbohydrate biosynthesis; dTDP-L-rhamnose biosynthesis.</text>
</comment>
<dbReference type="AlphaFoldDB" id="A0A841L223"/>
<keyword evidence="2 4" id="KW-0560">Oxidoreductase</keyword>
<dbReference type="Pfam" id="PF04321">
    <property type="entry name" value="RmlD_sub_bind"/>
    <property type="match status" value="1"/>
</dbReference>
<proteinExistence type="inferred from homology"/>
<dbReference type="SUPFAM" id="SSF51735">
    <property type="entry name" value="NAD(P)-binding Rossmann-fold domains"/>
    <property type="match status" value="1"/>
</dbReference>
<dbReference type="GO" id="GO:0005829">
    <property type="term" value="C:cytosol"/>
    <property type="evidence" value="ECO:0007669"/>
    <property type="project" value="TreeGrafter"/>
</dbReference>
<dbReference type="UniPathway" id="UPA00124"/>
<comment type="caution">
    <text evidence="4">The sequence shown here is derived from an EMBL/GenBank/DDBJ whole genome shotgun (WGS) entry which is preliminary data.</text>
</comment>
<dbReference type="EMBL" id="JACHEN010000014">
    <property type="protein sequence ID" value="MBB6216439.1"/>
    <property type="molecule type" value="Genomic_DNA"/>
</dbReference>
<dbReference type="Proteomes" id="UP000579281">
    <property type="component" value="Unassembled WGS sequence"/>
</dbReference>
<dbReference type="GO" id="GO:0008831">
    <property type="term" value="F:dTDP-4-dehydrorhamnose reductase activity"/>
    <property type="evidence" value="ECO:0007669"/>
    <property type="project" value="UniProtKB-EC"/>
</dbReference>
<dbReference type="PANTHER" id="PTHR10491">
    <property type="entry name" value="DTDP-4-DEHYDRORHAMNOSE REDUCTASE"/>
    <property type="match status" value="1"/>
</dbReference>
<dbReference type="InterPro" id="IPR005913">
    <property type="entry name" value="dTDP_dehydrorham_reduct"/>
</dbReference>
<keyword evidence="5" id="KW-1185">Reference proteome</keyword>
<evidence type="ECO:0000313" key="4">
    <source>
        <dbReference type="EMBL" id="MBB6216439.1"/>
    </source>
</evidence>
<sequence length="278" mass="32087">MKKILITGANGQLGADLMDMLSPFYAVKGYGRAQLDITKLDDTINIVRGMKPNIIINCGAYTNVDKAEQERDMAYRVNGLACRNLAVACLETKSQLIHISTDFVYDGKKEEPYIEFDKANPINIYGHSKLMGEEYIRQIYPRHFILRTSWLYGQYGNNFVKTMLKLAKENEILRVVDDQKGTPTYTKDLVRVIRLLMETEAYGTYHASNNGACTWFEFASQIFSLYQINKKILSVTTEELKRSARRPQNSVMRNYLLELDFGYHLDNWVDALKRFVKE</sequence>
<evidence type="ECO:0000256" key="1">
    <source>
        <dbReference type="ARBA" id="ARBA00010944"/>
    </source>
</evidence>
<gene>
    <name evidence="4" type="ORF">HNQ80_002539</name>
</gene>
<dbReference type="NCBIfam" id="TIGR01214">
    <property type="entry name" value="rmlD"/>
    <property type="match status" value="1"/>
</dbReference>
<evidence type="ECO:0000259" key="3">
    <source>
        <dbReference type="Pfam" id="PF04321"/>
    </source>
</evidence>
<evidence type="ECO:0000313" key="5">
    <source>
        <dbReference type="Proteomes" id="UP000579281"/>
    </source>
</evidence>
<feature type="domain" description="RmlD-like substrate binding" evidence="3">
    <location>
        <begin position="3"/>
        <end position="278"/>
    </location>
</feature>
<dbReference type="FunFam" id="3.40.50.720:FF:000159">
    <property type="entry name" value="dTDP-4-dehydrorhamnose reductase"/>
    <property type="match status" value="1"/>
</dbReference>
<comment type="function">
    <text evidence="2">Catalyzes the reduction of dTDP-6-deoxy-L-lyxo-4-hexulose to yield dTDP-L-rhamnose.</text>
</comment>
<dbReference type="CDD" id="cd05254">
    <property type="entry name" value="dTDP_HR_like_SDR_e"/>
    <property type="match status" value="1"/>
</dbReference>
<protein>
    <recommendedName>
        <fullName evidence="2">dTDP-4-dehydrorhamnose reductase</fullName>
        <ecNumber evidence="2">1.1.1.133</ecNumber>
    </recommendedName>
</protein>
<dbReference type="PANTHER" id="PTHR10491:SF4">
    <property type="entry name" value="METHIONINE ADENOSYLTRANSFERASE 2 SUBUNIT BETA"/>
    <property type="match status" value="1"/>
</dbReference>
<dbReference type="Gene3D" id="3.90.25.10">
    <property type="entry name" value="UDP-galactose 4-epimerase, domain 1"/>
    <property type="match status" value="1"/>
</dbReference>
<keyword evidence="2" id="KW-0521">NADP</keyword>
<comment type="similarity">
    <text evidence="1 2">Belongs to the dTDP-4-dehydrorhamnose reductase family.</text>
</comment>
<evidence type="ECO:0000256" key="2">
    <source>
        <dbReference type="RuleBase" id="RU364082"/>
    </source>
</evidence>
<dbReference type="GO" id="GO:0019305">
    <property type="term" value="P:dTDP-rhamnose biosynthetic process"/>
    <property type="evidence" value="ECO:0007669"/>
    <property type="project" value="UniProtKB-UniPathway"/>
</dbReference>
<dbReference type="RefSeq" id="WP_184310973.1">
    <property type="nucleotide sequence ID" value="NZ_JACHEN010000014.1"/>
</dbReference>
<organism evidence="4 5">
    <name type="scientific">Anaerosolibacter carboniphilus</name>
    <dbReference type="NCBI Taxonomy" id="1417629"/>
    <lineage>
        <taxon>Bacteria</taxon>
        <taxon>Bacillati</taxon>
        <taxon>Bacillota</taxon>
        <taxon>Clostridia</taxon>
        <taxon>Peptostreptococcales</taxon>
        <taxon>Thermotaleaceae</taxon>
        <taxon>Anaerosolibacter</taxon>
    </lineage>
</organism>
<name>A0A841L223_9FIRM</name>
<dbReference type="Gene3D" id="3.40.50.720">
    <property type="entry name" value="NAD(P)-binding Rossmann-like Domain"/>
    <property type="match status" value="1"/>
</dbReference>
<dbReference type="EC" id="1.1.1.133" evidence="2"/>
<dbReference type="InterPro" id="IPR036291">
    <property type="entry name" value="NAD(P)-bd_dom_sf"/>
</dbReference>
<reference evidence="4 5" key="1">
    <citation type="submission" date="2020-08" db="EMBL/GenBank/DDBJ databases">
        <title>Genomic Encyclopedia of Type Strains, Phase IV (KMG-IV): sequencing the most valuable type-strain genomes for metagenomic binning, comparative biology and taxonomic classification.</title>
        <authorList>
            <person name="Goeker M."/>
        </authorList>
    </citation>
    <scope>NUCLEOTIDE SEQUENCE [LARGE SCALE GENOMIC DNA]</scope>
    <source>
        <strain evidence="4 5">DSM 103526</strain>
    </source>
</reference>
<accession>A0A841L223</accession>